<dbReference type="GO" id="GO:0004601">
    <property type="term" value="F:peroxidase activity"/>
    <property type="evidence" value="ECO:0007669"/>
    <property type="project" value="UniProtKB-KW"/>
</dbReference>
<dbReference type="GO" id="GO:0046872">
    <property type="term" value="F:metal ion binding"/>
    <property type="evidence" value="ECO:0007669"/>
    <property type="project" value="UniProtKB-KW"/>
</dbReference>
<dbReference type="GO" id="GO:0006979">
    <property type="term" value="P:response to oxidative stress"/>
    <property type="evidence" value="ECO:0007669"/>
    <property type="project" value="InterPro"/>
</dbReference>
<keyword evidence="3" id="KW-0732">Signal</keyword>
<dbReference type="GO" id="GO:0020037">
    <property type="term" value="F:heme binding"/>
    <property type="evidence" value="ECO:0007669"/>
    <property type="project" value="InterPro"/>
</dbReference>
<name>A0A8D8PC74_CULPI</name>
<reference evidence="4" key="1">
    <citation type="submission" date="2021-05" db="EMBL/GenBank/DDBJ databases">
        <authorList>
            <person name="Alioto T."/>
            <person name="Alioto T."/>
            <person name="Gomez Garrido J."/>
        </authorList>
    </citation>
    <scope>NUCLEOTIDE SEQUENCE</scope>
</reference>
<evidence type="ECO:0000256" key="3">
    <source>
        <dbReference type="SAM" id="SignalP"/>
    </source>
</evidence>
<sequence>MFIRSSSHNMLVLLVTLVISLVAALNDQLRLPDFPVQYDGYQKQCGLPVRCAGYSKCPRVRGWSELERTAQVMASIEFEDNSAQAKDRCHLIQEGEFDFEMFFTEALDSDGEIAVKNTRTTEIFLQELSYQGTCAVKNFLEGRCSVNQSLSLEQCKRRNFYKCNPNYPYRSYNGICNNLQHAEWGQPGSPLKSEMAPCYDDYIGKDRRSASGRALPENRELMAQVQAALNVNADAEAPPPGLFNMFGVFFCEFINGDMLGRVMKRVRTATEGLRGCRADGRGVSRHKSALTEPLAISRADPNYGPQGVECLNFNPIESANDFCEVTYSRKRNSATSYLDLSHVYGDGKFDKHGKLQTGHCGASVETAKLHVIALQFLIVGGLFSQLHNYCVDQVMACGHHDLLENAVEKCRALTIGVYQRIVYEEVLPVLFGRSFYERCNFNCEYDPTLESVVSSSYINGPGRFQHIWIPENLTYVANGRAYQKPLFEFFEEYENFVCSNALAGVLNDPIRTGGLSDSIMNVFYSKDGVRGHCLPCLDLERGRDAGTCPLLSYKHYMDKLNGIKSRKCYSNFEDLNDMFDPQLIVVLKAYYETPEDIDLLFSIFENQIPPGSQLPNLVAQSTCLEFKRLKCSDRFFYSWNPHLSNASRELIDVIDMKTLLALFGEIDQIPLVPFATHSQTVPASTLRKQLERRKNLFCSL</sequence>
<feature type="chain" id="PRO_5033955533" evidence="3">
    <location>
        <begin position="25"/>
        <end position="700"/>
    </location>
</feature>
<accession>A0A8D8PC74</accession>
<proteinExistence type="predicted"/>
<feature type="binding site" description="axial binding residue" evidence="2">
    <location>
        <position position="466"/>
    </location>
    <ligand>
        <name>heme b</name>
        <dbReference type="ChEBI" id="CHEBI:60344"/>
    </ligand>
    <ligandPart>
        <name>Fe</name>
        <dbReference type="ChEBI" id="CHEBI:18248"/>
    </ligandPart>
</feature>
<keyword evidence="1 4" id="KW-0575">Peroxidase</keyword>
<keyword evidence="2" id="KW-0479">Metal-binding</keyword>
<dbReference type="InterPro" id="IPR019791">
    <property type="entry name" value="Haem_peroxidase_animal"/>
</dbReference>
<keyword evidence="2" id="KW-0408">Iron</keyword>
<feature type="signal peptide" evidence="3">
    <location>
        <begin position="1"/>
        <end position="24"/>
    </location>
</feature>
<evidence type="ECO:0000313" key="4">
    <source>
        <dbReference type="EMBL" id="CAG6596185.1"/>
    </source>
</evidence>
<protein>
    <submittedName>
        <fullName evidence="4">Chorion peroxidase</fullName>
    </submittedName>
</protein>
<evidence type="ECO:0000256" key="2">
    <source>
        <dbReference type="PIRSR" id="PIRSR619791-2"/>
    </source>
</evidence>
<dbReference type="PROSITE" id="PS50292">
    <property type="entry name" value="PEROXIDASE_3"/>
    <property type="match status" value="1"/>
</dbReference>
<evidence type="ECO:0000256" key="1">
    <source>
        <dbReference type="ARBA" id="ARBA00022559"/>
    </source>
</evidence>
<dbReference type="EMBL" id="HBUE01229604">
    <property type="protein sequence ID" value="CAG6544049.1"/>
    <property type="molecule type" value="Transcribed_RNA"/>
</dbReference>
<dbReference type="Pfam" id="PF03098">
    <property type="entry name" value="An_peroxidase"/>
    <property type="match status" value="2"/>
</dbReference>
<dbReference type="SUPFAM" id="SSF48113">
    <property type="entry name" value="Heme-dependent peroxidases"/>
    <property type="match status" value="1"/>
</dbReference>
<dbReference type="AlphaFoldDB" id="A0A8D8PC74"/>
<keyword evidence="2" id="KW-0349">Heme</keyword>
<keyword evidence="1 4" id="KW-0560">Oxidoreductase</keyword>
<dbReference type="EMBL" id="HBUE01336386">
    <property type="protein sequence ID" value="CAG6596185.1"/>
    <property type="molecule type" value="Transcribed_RNA"/>
</dbReference>
<dbReference type="InterPro" id="IPR010255">
    <property type="entry name" value="Haem_peroxidase_sf"/>
</dbReference>
<dbReference type="PANTHER" id="PTHR11475:SF134">
    <property type="entry name" value="LD42267P"/>
    <property type="match status" value="1"/>
</dbReference>
<dbReference type="PANTHER" id="PTHR11475">
    <property type="entry name" value="OXIDASE/PEROXIDASE"/>
    <property type="match status" value="1"/>
</dbReference>
<dbReference type="InterPro" id="IPR037120">
    <property type="entry name" value="Haem_peroxidase_sf_animal"/>
</dbReference>
<dbReference type="Gene3D" id="1.10.640.10">
    <property type="entry name" value="Haem peroxidase domain superfamily, animal type"/>
    <property type="match status" value="1"/>
</dbReference>
<organism evidence="4">
    <name type="scientific">Culex pipiens</name>
    <name type="common">House mosquito</name>
    <dbReference type="NCBI Taxonomy" id="7175"/>
    <lineage>
        <taxon>Eukaryota</taxon>
        <taxon>Metazoa</taxon>
        <taxon>Ecdysozoa</taxon>
        <taxon>Arthropoda</taxon>
        <taxon>Hexapoda</taxon>
        <taxon>Insecta</taxon>
        <taxon>Pterygota</taxon>
        <taxon>Neoptera</taxon>
        <taxon>Endopterygota</taxon>
        <taxon>Diptera</taxon>
        <taxon>Nematocera</taxon>
        <taxon>Culicoidea</taxon>
        <taxon>Culicidae</taxon>
        <taxon>Culicinae</taxon>
        <taxon>Culicini</taxon>
        <taxon>Culex</taxon>
        <taxon>Culex</taxon>
    </lineage>
</organism>